<dbReference type="InterPro" id="IPR010326">
    <property type="entry name" value="EXOC3/Sec6"/>
</dbReference>
<dbReference type="GO" id="GO:0000145">
    <property type="term" value="C:exocyst"/>
    <property type="evidence" value="ECO:0007669"/>
    <property type="project" value="InterPro"/>
</dbReference>
<dbReference type="PANTHER" id="PTHR21292">
    <property type="entry name" value="EXOCYST COMPLEX COMPONENT SEC6-RELATED"/>
    <property type="match status" value="1"/>
</dbReference>
<evidence type="ECO:0000256" key="4">
    <source>
        <dbReference type="SAM" id="Coils"/>
    </source>
</evidence>
<comment type="similarity">
    <text evidence="1">Belongs to the SEC6 family.</text>
</comment>
<keyword evidence="2" id="KW-0813">Transport</keyword>
<dbReference type="Gene3D" id="1.10.357.70">
    <property type="entry name" value="Exocyst complex component Sec6, C-terminal domain"/>
    <property type="match status" value="1"/>
</dbReference>
<evidence type="ECO:0000256" key="3">
    <source>
        <dbReference type="ARBA" id="ARBA00022483"/>
    </source>
</evidence>
<name>A0A9Q9AHD8_9PEZI</name>
<dbReference type="FunFam" id="1.10.357.70:FF:000005">
    <property type="entry name" value="Exocyst complex component Sec6"/>
    <property type="match status" value="1"/>
</dbReference>
<feature type="coiled-coil region" evidence="4">
    <location>
        <begin position="233"/>
        <end position="260"/>
    </location>
</feature>
<dbReference type="GO" id="GO:0000149">
    <property type="term" value="F:SNARE binding"/>
    <property type="evidence" value="ECO:0007669"/>
    <property type="project" value="TreeGrafter"/>
</dbReference>
<evidence type="ECO:0000313" key="5">
    <source>
        <dbReference type="EMBL" id="USW47709.1"/>
    </source>
</evidence>
<dbReference type="Proteomes" id="UP001056384">
    <property type="component" value="Chromosome 1"/>
</dbReference>
<keyword evidence="6" id="KW-1185">Reference proteome</keyword>
<keyword evidence="4" id="KW-0175">Coiled coil</keyword>
<dbReference type="EMBL" id="CP099418">
    <property type="protein sequence ID" value="USW47709.1"/>
    <property type="molecule type" value="Genomic_DNA"/>
</dbReference>
<gene>
    <name evidence="5" type="ORF">Slin15195_G010280</name>
</gene>
<proteinExistence type="inferred from homology"/>
<reference evidence="5" key="1">
    <citation type="submission" date="2022-06" db="EMBL/GenBank/DDBJ databases">
        <title>Complete genome sequences of two strains of the flax pathogen Septoria linicola.</title>
        <authorList>
            <person name="Lapalu N."/>
            <person name="Simon A."/>
            <person name="Demenou B."/>
            <person name="Paumier D."/>
            <person name="Guillot M.-P."/>
            <person name="Gout L."/>
            <person name="Valade R."/>
        </authorList>
    </citation>
    <scope>NUCLEOTIDE SEQUENCE</scope>
    <source>
        <strain evidence="5">SE15195</strain>
    </source>
</reference>
<sequence>MNEPPPALDNPTLRLAELLRNPDDLDKLPSLRHDFTRKKATIDAQLKHGLAEQLHMTQQGMSSIQNAQHTVQLIKEEMMKIDKLCAEAQGMIEDFPEINKMSIMQRNFAAVEDMKEKIRSFGSELQELEQLLREDDDDLETQPNLLAIHSGLSELRDVRDRAMEQVKGSAERESGLELIENLSLESGVTLRDHFAKLDDVVEWFDEHVGQACINLIGLVQAGNNGLVVRLGLVIEEEEKKDRQTKALQDAQREFQDVAQRFKSINVGQRELRGYKKKFLQAIEYSAAAQFDQVKQAFDEDPEKLEKACRWFFNDLNTVKLGMQDLMPKKWRVFQTYSNIYHKLMHDFLVARLDDNNITPVHMLAILNWVAKYYSKMTRLGLKQEDLSPHVIDDRETELVRDYRNLITKAVEQWMDRMATSDRRTFISREEGSLDQDANDHLHTKTLGDMWTMLREQLSVAESSGRPDVVEGVVDAMMRALRERQQMWQRLIDDEFRKIENAPDPTSLEGVGTFQEWLVAIANDQIANIDEDSGSVSFLTRFKQDYEPLVSPAYAVTSTADHDSLTNGYVDLATHCMSIFAAVVFATDIRPVLTEFFTPTWYGKKTMASITTTFEDYLKDFTGILHPSLQDIFIEELSEALLVRYLSAVRNKGVKFRRSDPFTEKIKEDVVTVFAFFSQHPDTFDMIKDKWRVISNFGDLLSADKGVAVIGAFEKMKNAYWDVQIGWVEAVLRCRDDYGRDMLSGVKSAAAAWNGERGAETVMSKVK</sequence>
<dbReference type="Pfam" id="PF06046">
    <property type="entry name" value="Sec6"/>
    <property type="match status" value="1"/>
</dbReference>
<dbReference type="GO" id="GO:0006887">
    <property type="term" value="P:exocytosis"/>
    <property type="evidence" value="ECO:0007669"/>
    <property type="project" value="UniProtKB-KW"/>
</dbReference>
<dbReference type="InterPro" id="IPR042532">
    <property type="entry name" value="EXOC3/Sec6_C"/>
</dbReference>
<accession>A0A9Q9AHD8</accession>
<evidence type="ECO:0000256" key="2">
    <source>
        <dbReference type="ARBA" id="ARBA00022448"/>
    </source>
</evidence>
<dbReference type="FunFam" id="1.10.357.50:FF:000006">
    <property type="entry name" value="Exocyst complex component sec6"/>
    <property type="match status" value="1"/>
</dbReference>
<dbReference type="GO" id="GO:0051601">
    <property type="term" value="P:exocyst localization"/>
    <property type="evidence" value="ECO:0007669"/>
    <property type="project" value="TreeGrafter"/>
</dbReference>
<evidence type="ECO:0000313" key="6">
    <source>
        <dbReference type="Proteomes" id="UP001056384"/>
    </source>
</evidence>
<dbReference type="AlphaFoldDB" id="A0A9Q9AHD8"/>
<dbReference type="Gene3D" id="1.10.357.50">
    <property type="match status" value="1"/>
</dbReference>
<organism evidence="5 6">
    <name type="scientific">Septoria linicola</name>
    <dbReference type="NCBI Taxonomy" id="215465"/>
    <lineage>
        <taxon>Eukaryota</taxon>
        <taxon>Fungi</taxon>
        <taxon>Dikarya</taxon>
        <taxon>Ascomycota</taxon>
        <taxon>Pezizomycotina</taxon>
        <taxon>Dothideomycetes</taxon>
        <taxon>Dothideomycetidae</taxon>
        <taxon>Mycosphaerellales</taxon>
        <taxon>Mycosphaerellaceae</taxon>
        <taxon>Septoria</taxon>
    </lineage>
</organism>
<keyword evidence="3" id="KW-0268">Exocytosis</keyword>
<dbReference type="PANTHER" id="PTHR21292:SF1">
    <property type="entry name" value="EXOCYST COMPLEX COMPONENT 3"/>
    <property type="match status" value="1"/>
</dbReference>
<protein>
    <submittedName>
        <fullName evidence="5">Exocyst complex component EXOC3/Sec6</fullName>
    </submittedName>
</protein>
<evidence type="ECO:0000256" key="1">
    <source>
        <dbReference type="ARBA" id="ARBA00009447"/>
    </source>
</evidence>